<organism evidence="9 10">
    <name type="scientific">Malaciobacter mytili LMG 24559</name>
    <dbReference type="NCBI Taxonomy" id="1032238"/>
    <lineage>
        <taxon>Bacteria</taxon>
        <taxon>Pseudomonadati</taxon>
        <taxon>Campylobacterota</taxon>
        <taxon>Epsilonproteobacteria</taxon>
        <taxon>Campylobacterales</taxon>
        <taxon>Arcobacteraceae</taxon>
        <taxon>Malaciobacter</taxon>
    </lineage>
</organism>
<evidence type="ECO:0000256" key="7">
    <source>
        <dbReference type="SAM" id="Phobius"/>
    </source>
</evidence>
<evidence type="ECO:0000259" key="8">
    <source>
        <dbReference type="Pfam" id="PF03458"/>
    </source>
</evidence>
<dbReference type="InterPro" id="IPR005115">
    <property type="entry name" value="Gly_transporter"/>
</dbReference>
<accession>A0AAX2ABG4</accession>
<protein>
    <recommendedName>
        <fullName evidence="8">Glycine transporter domain-containing protein</fullName>
    </recommendedName>
</protein>
<evidence type="ECO:0000256" key="5">
    <source>
        <dbReference type="ARBA" id="ARBA00022989"/>
    </source>
</evidence>
<feature type="transmembrane region" description="Helical" evidence="7">
    <location>
        <begin position="6"/>
        <end position="23"/>
    </location>
</feature>
<evidence type="ECO:0000256" key="6">
    <source>
        <dbReference type="ARBA" id="ARBA00023136"/>
    </source>
</evidence>
<keyword evidence="4 7" id="KW-0812">Transmembrane</keyword>
<feature type="transmembrane region" description="Helical" evidence="7">
    <location>
        <begin position="59"/>
        <end position="79"/>
    </location>
</feature>
<comment type="similarity">
    <text evidence="2">Belongs to the UPF0126 family.</text>
</comment>
<evidence type="ECO:0000256" key="4">
    <source>
        <dbReference type="ARBA" id="ARBA00022692"/>
    </source>
</evidence>
<name>A0AAX2ABG4_9BACT</name>
<dbReference type="EMBL" id="NXID01000073">
    <property type="protein sequence ID" value="RXK12906.1"/>
    <property type="molecule type" value="Genomic_DNA"/>
</dbReference>
<proteinExistence type="inferred from homology"/>
<feature type="transmembrane region" description="Helical" evidence="7">
    <location>
        <begin position="91"/>
        <end position="113"/>
    </location>
</feature>
<dbReference type="Proteomes" id="UP000290092">
    <property type="component" value="Unassembled WGS sequence"/>
</dbReference>
<dbReference type="RefSeq" id="WP_114842634.1">
    <property type="nucleotide sequence ID" value="NZ_CP031219.1"/>
</dbReference>
<comment type="caution">
    <text evidence="9">The sequence shown here is derived from an EMBL/GenBank/DDBJ whole genome shotgun (WGS) entry which is preliminary data.</text>
</comment>
<dbReference type="PANTHER" id="PTHR30506">
    <property type="entry name" value="INNER MEMBRANE PROTEIN"/>
    <property type="match status" value="1"/>
</dbReference>
<dbReference type="PANTHER" id="PTHR30506:SF3">
    <property type="entry name" value="UPF0126 INNER MEMBRANE PROTEIN YADS-RELATED"/>
    <property type="match status" value="1"/>
</dbReference>
<reference evidence="9 10" key="1">
    <citation type="submission" date="2017-09" db="EMBL/GenBank/DDBJ databases">
        <title>Genomics of the genus Arcobacter.</title>
        <authorList>
            <person name="Perez-Cataluna A."/>
            <person name="Figueras M.J."/>
            <person name="Salas-Masso N."/>
        </authorList>
    </citation>
    <scope>NUCLEOTIDE SEQUENCE [LARGE SCALE GENOMIC DNA]</scope>
    <source>
        <strain evidence="9 10">CECT 7386</strain>
    </source>
</reference>
<evidence type="ECO:0000313" key="10">
    <source>
        <dbReference type="Proteomes" id="UP000290092"/>
    </source>
</evidence>
<feature type="transmembrane region" description="Helical" evidence="7">
    <location>
        <begin position="30"/>
        <end position="47"/>
    </location>
</feature>
<dbReference type="AlphaFoldDB" id="A0AAX2ABG4"/>
<sequence>MEIILFIEYIGIASATLSGFLFGVKKGCDWLGLFLAAFLTALGGGIIRDIMVGREIYSFTYYMPMLIVITVLFMSRFFKVYKKREELEKKFIFIFADAIDFICFSIVGAMVAIEFGYNIFGVAFIAFFNGVGGGILRDILLNEVPWFLTTGLYGTISFCVGIIYYLLYLMDINNIFAIIVLLAFGISMRMIAYYKGWQLPPLKD</sequence>
<keyword evidence="3" id="KW-1003">Cell membrane</keyword>
<feature type="domain" description="Glycine transporter" evidence="8">
    <location>
        <begin position="6"/>
        <end position="73"/>
    </location>
</feature>
<keyword evidence="10" id="KW-1185">Reference proteome</keyword>
<evidence type="ECO:0000256" key="3">
    <source>
        <dbReference type="ARBA" id="ARBA00022475"/>
    </source>
</evidence>
<feature type="transmembrane region" description="Helical" evidence="7">
    <location>
        <begin position="175"/>
        <end position="194"/>
    </location>
</feature>
<feature type="domain" description="Glycine transporter" evidence="8">
    <location>
        <begin position="95"/>
        <end position="168"/>
    </location>
</feature>
<dbReference type="Pfam" id="PF03458">
    <property type="entry name" value="Gly_transporter"/>
    <property type="match status" value="2"/>
</dbReference>
<keyword evidence="5 7" id="KW-1133">Transmembrane helix</keyword>
<dbReference type="KEGG" id="amyt:AMYT_2264"/>
<evidence type="ECO:0000256" key="1">
    <source>
        <dbReference type="ARBA" id="ARBA00004651"/>
    </source>
</evidence>
<dbReference type="GO" id="GO:0005886">
    <property type="term" value="C:plasma membrane"/>
    <property type="evidence" value="ECO:0007669"/>
    <property type="project" value="UniProtKB-SubCell"/>
</dbReference>
<feature type="transmembrane region" description="Helical" evidence="7">
    <location>
        <begin position="146"/>
        <end position="169"/>
    </location>
</feature>
<keyword evidence="6 7" id="KW-0472">Membrane</keyword>
<evidence type="ECO:0000313" key="9">
    <source>
        <dbReference type="EMBL" id="RXK12906.1"/>
    </source>
</evidence>
<comment type="subcellular location">
    <subcellularLocation>
        <location evidence="1">Cell membrane</location>
        <topology evidence="1">Multi-pass membrane protein</topology>
    </subcellularLocation>
</comment>
<gene>
    <name evidence="9" type="ORF">CP985_14080</name>
</gene>
<evidence type="ECO:0000256" key="2">
    <source>
        <dbReference type="ARBA" id="ARBA00008193"/>
    </source>
</evidence>